<evidence type="ECO:0000313" key="4">
    <source>
        <dbReference type="Proteomes" id="UP001209854"/>
    </source>
</evidence>
<gene>
    <name evidence="1" type="ORF">NX722_07605</name>
    <name evidence="2" type="ORF">NX722_08755</name>
    <name evidence="3" type="ORF">NX722_14110</name>
</gene>
<reference evidence="1 4" key="1">
    <citation type="submission" date="2022-10" db="EMBL/GenBank/DDBJ databases">
        <title>High-quality genome sequences of two octocoral-associated bacteria, Endozoicomonas euniceicola EF212 and Endozoicomonas gorgoniicola PS125.</title>
        <authorList>
            <person name="Chiou Y.-J."/>
            <person name="Chen Y.-H."/>
        </authorList>
    </citation>
    <scope>NUCLEOTIDE SEQUENCE [LARGE SCALE GENOMIC DNA]</scope>
    <source>
        <strain evidence="1 4">PS125</strain>
    </source>
</reference>
<keyword evidence="4" id="KW-1185">Reference proteome</keyword>
<protein>
    <submittedName>
        <fullName evidence="1">ISNCY family transposase</fullName>
    </submittedName>
</protein>
<sequence>MRQTINPQMQLGEVDISAITFDAKSRDDIPRLLKALQHIWTNLELRNQVFQVLDTMTSTDKNNGRPGMEFWKILVFGTLRLVTNCDYDRLKELANEHGTLRKMLGHGPYCTHSYHTQTLQDNISCFTPEILDQVNQIIVAAGHQLVKKKDEPLHGRADSFVVKTDVHFPTDIGLLSDACRKSIEFASALSDQYRLPGWRQREYLKDQHRKRYNKARNLKHSSATCELKQRLRQHEVEMAHLEYIKYSTSIIRKAELTLSLLTKQQPDEPRLENLKYHIAHSHHQIDLIYRRVIEYEQIPHNEKVFSIFEPHTEWISKGKAGTPVELGLRVCVLQDQFGFTLHHQVMQKQTDDQVTVPMAEGAKKRFSALSQVSYDKGFWSPGNLEKLEVLLERAVLPKKGRLSAIDKKRESHPEFIRAKRKHSAVESDINALEANGLDKCPDKGIEGFKRYVALAVVAGNLKRLGKILLTRDRQ</sequence>
<comment type="caution">
    <text evidence="1">The sequence shown here is derived from an EMBL/GenBank/DDBJ whole genome shotgun (WGS) entry which is preliminary data.</text>
</comment>
<dbReference type="RefSeq" id="WP_262567467.1">
    <property type="nucleotide sequence ID" value="NZ_JAPFCC010000001.1"/>
</dbReference>
<organism evidence="1 4">
    <name type="scientific">Endozoicomonas gorgoniicola</name>
    <dbReference type="NCBI Taxonomy" id="1234144"/>
    <lineage>
        <taxon>Bacteria</taxon>
        <taxon>Pseudomonadati</taxon>
        <taxon>Pseudomonadota</taxon>
        <taxon>Gammaproteobacteria</taxon>
        <taxon>Oceanospirillales</taxon>
        <taxon>Endozoicomonadaceae</taxon>
        <taxon>Endozoicomonas</taxon>
    </lineage>
</organism>
<name>A0ABT3MT27_9GAMM</name>
<dbReference type="EMBL" id="JAPFCC010000001">
    <property type="protein sequence ID" value="MCW7552513.1"/>
    <property type="molecule type" value="Genomic_DNA"/>
</dbReference>
<accession>A0ABT3MT27</accession>
<evidence type="ECO:0000313" key="2">
    <source>
        <dbReference type="EMBL" id="MCW7552728.1"/>
    </source>
</evidence>
<dbReference type="NCBIfam" id="NF033593">
    <property type="entry name" value="transpos_ISNCY_1"/>
    <property type="match status" value="1"/>
</dbReference>
<dbReference type="EMBL" id="JAPFCC010000001">
    <property type="protein sequence ID" value="MCW7552728.1"/>
    <property type="molecule type" value="Genomic_DNA"/>
</dbReference>
<dbReference type="Proteomes" id="UP001209854">
    <property type="component" value="Unassembled WGS sequence"/>
</dbReference>
<proteinExistence type="predicted"/>
<dbReference type="EMBL" id="JAPFCC010000001">
    <property type="protein sequence ID" value="MCW7553744.1"/>
    <property type="molecule type" value="Genomic_DNA"/>
</dbReference>
<evidence type="ECO:0000313" key="3">
    <source>
        <dbReference type="EMBL" id="MCW7553744.1"/>
    </source>
</evidence>
<evidence type="ECO:0000313" key="1">
    <source>
        <dbReference type="EMBL" id="MCW7552513.1"/>
    </source>
</evidence>